<evidence type="ECO:0000313" key="2">
    <source>
        <dbReference type="Proteomes" id="UP000002772"/>
    </source>
</evidence>
<dbReference type="AlphaFoldDB" id="F8NAP2"/>
<sequence>MKEKQRSIHFSEMQRYLDLAYQRKQTVNIKAFRSDGHLVEYRGWLIHHQYWRGGYMRIINPVSHQIRQIPEIFILEVNGMKVYL</sequence>
<organism evidence="1 2">
    <name type="scientific">Hallella multisaccharivorax DSM 17128</name>
    <dbReference type="NCBI Taxonomy" id="688246"/>
    <lineage>
        <taxon>Bacteria</taxon>
        <taxon>Pseudomonadati</taxon>
        <taxon>Bacteroidota</taxon>
        <taxon>Bacteroidia</taxon>
        <taxon>Bacteroidales</taxon>
        <taxon>Prevotellaceae</taxon>
        <taxon>Hallella</taxon>
    </lineage>
</organism>
<dbReference type="STRING" id="688246.Premu_0360"/>
<dbReference type="EMBL" id="GL945017">
    <property type="protein sequence ID" value="EGN55842.1"/>
    <property type="molecule type" value="Genomic_DNA"/>
</dbReference>
<keyword evidence="2" id="KW-1185">Reference proteome</keyword>
<proteinExistence type="predicted"/>
<evidence type="ECO:0000313" key="1">
    <source>
        <dbReference type="EMBL" id="EGN55842.1"/>
    </source>
</evidence>
<dbReference type="HOGENOM" id="CLU_2555474_0_0_10"/>
<accession>F8NAP2</accession>
<protein>
    <recommendedName>
        <fullName evidence="3">Maintenance system killer protein</fullName>
    </recommendedName>
</protein>
<dbReference type="RefSeq" id="WP_007572634.1">
    <property type="nucleotide sequence ID" value="NZ_BPTS01000001.1"/>
</dbReference>
<gene>
    <name evidence="1" type="ORF">Premu_0360</name>
</gene>
<name>F8NAP2_9BACT</name>
<dbReference type="OrthoDB" id="1080602at2"/>
<reference evidence="2" key="1">
    <citation type="journal article" date="2011" name="Stand. Genomic Sci.">
        <title>Non-contiguous finished genome sequence of the opportunistic oral pathogen Prevotella multisaccharivorax type strain (PPPA20).</title>
        <authorList>
            <person name="Pati A."/>
            <person name="Gronow S."/>
            <person name="Lu M."/>
            <person name="Lapidus A."/>
            <person name="Nolan M."/>
            <person name="Lucas S."/>
            <person name="Hammon N."/>
            <person name="Deshpande S."/>
            <person name="Cheng J.F."/>
            <person name="Tapia R."/>
            <person name="Han C."/>
            <person name="Goodwin L."/>
            <person name="Pitluck S."/>
            <person name="Liolios K."/>
            <person name="Pagani I."/>
            <person name="Mavromatis K."/>
            <person name="Mikhailova N."/>
            <person name="Huntemann M."/>
            <person name="Chen A."/>
            <person name="Palaniappan K."/>
            <person name="Land M."/>
            <person name="Hauser L."/>
            <person name="Detter J.C."/>
            <person name="Brambilla E.M."/>
            <person name="Rohde M."/>
            <person name="Goker M."/>
            <person name="Woyke T."/>
            <person name="Bristow J."/>
            <person name="Eisen J.A."/>
            <person name="Markowitz V."/>
            <person name="Hugenholtz P."/>
            <person name="Kyrpides N.C."/>
            <person name="Klenk H.P."/>
            <person name="Ivanova N."/>
        </authorList>
    </citation>
    <scope>NUCLEOTIDE SEQUENCE [LARGE SCALE GENOMIC DNA]</scope>
    <source>
        <strain evidence="2">DSM 17128</strain>
    </source>
</reference>
<evidence type="ECO:0008006" key="3">
    <source>
        <dbReference type="Google" id="ProtNLM"/>
    </source>
</evidence>
<dbReference type="Proteomes" id="UP000002772">
    <property type="component" value="Unassembled WGS sequence"/>
</dbReference>